<dbReference type="EMBL" id="MCGO01000011">
    <property type="protein sequence ID" value="ORY48633.1"/>
    <property type="molecule type" value="Genomic_DNA"/>
</dbReference>
<comment type="function">
    <text evidence="1">Catalyzes the last step of tRNA splicing, the transfer of the splice junction 2'-phosphate from ligated tRNA to NAD to produce ADP-ribose 1''-2'' cyclic phosphate.</text>
</comment>
<evidence type="ECO:0000256" key="1">
    <source>
        <dbReference type="ARBA" id="ARBA00003343"/>
    </source>
</evidence>
<organism evidence="7 8">
    <name type="scientific">Rhizoclosmatium globosum</name>
    <dbReference type="NCBI Taxonomy" id="329046"/>
    <lineage>
        <taxon>Eukaryota</taxon>
        <taxon>Fungi</taxon>
        <taxon>Fungi incertae sedis</taxon>
        <taxon>Chytridiomycota</taxon>
        <taxon>Chytridiomycota incertae sedis</taxon>
        <taxon>Chytridiomycetes</taxon>
        <taxon>Chytridiales</taxon>
        <taxon>Chytriomycetaceae</taxon>
        <taxon>Rhizoclosmatium</taxon>
    </lineage>
</organism>
<dbReference type="InterPro" id="IPR042081">
    <property type="entry name" value="RNA_2'-PTrans_C"/>
</dbReference>
<dbReference type="SUPFAM" id="SSF56399">
    <property type="entry name" value="ADP-ribosylation"/>
    <property type="match status" value="1"/>
</dbReference>
<proteinExistence type="inferred from homology"/>
<dbReference type="AlphaFoldDB" id="A0A1Y2CNR4"/>
<dbReference type="InterPro" id="IPR042080">
    <property type="entry name" value="RNA_2'-PTrans_N"/>
</dbReference>
<evidence type="ECO:0000256" key="4">
    <source>
        <dbReference type="ARBA" id="ARBA00022679"/>
    </source>
</evidence>
<dbReference type="Gene3D" id="3.20.170.30">
    <property type="match status" value="1"/>
</dbReference>
<comment type="similarity">
    <text evidence="2">Belongs to the KptA/TPT1 family.</text>
</comment>
<comment type="catalytic activity">
    <reaction evidence="6">
        <text>2'-phospho-[ligated tRNA] + NAD(+) = mature tRNA + ADP-alpha-D-ribose 1'',2''-cyclic phosphate + nicotinamide</text>
        <dbReference type="Rhea" id="RHEA:23324"/>
        <dbReference type="Rhea" id="RHEA-COMP:11106"/>
        <dbReference type="Rhea" id="RHEA-COMP:11107"/>
        <dbReference type="ChEBI" id="CHEBI:17154"/>
        <dbReference type="ChEBI" id="CHEBI:57540"/>
        <dbReference type="ChEBI" id="CHEBI:76596"/>
        <dbReference type="ChEBI" id="CHEBI:82883"/>
        <dbReference type="ChEBI" id="CHEBI:85027"/>
        <dbReference type="EC" id="2.7.1.160"/>
    </reaction>
</comment>
<dbReference type="PANTHER" id="PTHR12684:SF2">
    <property type="entry name" value="TRNA 2'-PHOSPHOTRANSFERASE 1"/>
    <property type="match status" value="1"/>
</dbReference>
<dbReference type="GO" id="GO:0000215">
    <property type="term" value="F:tRNA 2'-phosphotransferase activity"/>
    <property type="evidence" value="ECO:0007669"/>
    <property type="project" value="UniProtKB-EC"/>
</dbReference>
<evidence type="ECO:0000313" key="7">
    <source>
        <dbReference type="EMBL" id="ORY48633.1"/>
    </source>
</evidence>
<gene>
    <name evidence="7" type="ORF">BCR33DRAFT_695776</name>
</gene>
<protein>
    <recommendedName>
        <fullName evidence="3">2'-phosphotransferase</fullName>
        <ecNumber evidence="3">2.7.1.160</ecNumber>
    </recommendedName>
</protein>
<dbReference type="Pfam" id="PF01885">
    <property type="entry name" value="PTS_2-RNA"/>
    <property type="match status" value="1"/>
</dbReference>
<dbReference type="InterPro" id="IPR002745">
    <property type="entry name" value="Ptrans_KptA/Tpt1"/>
</dbReference>
<evidence type="ECO:0000256" key="5">
    <source>
        <dbReference type="ARBA" id="ARBA00023027"/>
    </source>
</evidence>
<sequence length="197" mass="22376">MSSRARDSPEVQFSKTLSFILRHGAVKEGIPMRSDGYVRVDDLLRHKKFSGKKLADLQAIVANNDKQRYLMTNEDGEWLIKANQGHSLKVEVELEQILDPSEIPIVVHGTYNRFWDLIEQEGLKKMGRNHIHFAVGRPGESGVISGMRTTSQILIYINVPLAMTDGIKFYRSPNNVILSDGINGVIPPKYFERVERK</sequence>
<evidence type="ECO:0000256" key="3">
    <source>
        <dbReference type="ARBA" id="ARBA00012007"/>
    </source>
</evidence>
<dbReference type="GO" id="GO:0006388">
    <property type="term" value="P:tRNA splicing, via endonucleolytic cleavage and ligation"/>
    <property type="evidence" value="ECO:0007669"/>
    <property type="project" value="TreeGrafter"/>
</dbReference>
<dbReference type="OrthoDB" id="419694at2759"/>
<name>A0A1Y2CNR4_9FUNG</name>
<dbReference type="PANTHER" id="PTHR12684">
    <property type="entry name" value="PUTATIVE PHOSPHOTRANSFERASE"/>
    <property type="match status" value="1"/>
</dbReference>
<keyword evidence="8" id="KW-1185">Reference proteome</keyword>
<dbReference type="Proteomes" id="UP000193642">
    <property type="component" value="Unassembled WGS sequence"/>
</dbReference>
<keyword evidence="4 7" id="KW-0808">Transferase</keyword>
<comment type="caution">
    <text evidence="7">The sequence shown here is derived from an EMBL/GenBank/DDBJ whole genome shotgun (WGS) entry which is preliminary data.</text>
</comment>
<dbReference type="EC" id="2.7.1.160" evidence="3"/>
<reference evidence="7 8" key="1">
    <citation type="submission" date="2016-07" db="EMBL/GenBank/DDBJ databases">
        <title>Pervasive Adenine N6-methylation of Active Genes in Fungi.</title>
        <authorList>
            <consortium name="DOE Joint Genome Institute"/>
            <person name="Mondo S.J."/>
            <person name="Dannebaum R.O."/>
            <person name="Kuo R.C."/>
            <person name="Labutti K."/>
            <person name="Haridas S."/>
            <person name="Kuo A."/>
            <person name="Salamov A."/>
            <person name="Ahrendt S.R."/>
            <person name="Lipzen A."/>
            <person name="Sullivan W."/>
            <person name="Andreopoulos W.B."/>
            <person name="Clum A."/>
            <person name="Lindquist E."/>
            <person name="Daum C."/>
            <person name="Ramamoorthy G.K."/>
            <person name="Gryganskyi A."/>
            <person name="Culley D."/>
            <person name="Magnuson J.K."/>
            <person name="James T.Y."/>
            <person name="O'Malley M.A."/>
            <person name="Stajich J.E."/>
            <person name="Spatafora J.W."/>
            <person name="Visel A."/>
            <person name="Grigoriev I.V."/>
        </authorList>
    </citation>
    <scope>NUCLEOTIDE SEQUENCE [LARGE SCALE GENOMIC DNA]</scope>
    <source>
        <strain evidence="7 8">JEL800</strain>
    </source>
</reference>
<evidence type="ECO:0000313" key="8">
    <source>
        <dbReference type="Proteomes" id="UP000193642"/>
    </source>
</evidence>
<dbReference type="Gene3D" id="1.10.10.970">
    <property type="entry name" value="RNA 2'-phosphotransferase, Tpt1/KptA family, N-terminal domain"/>
    <property type="match status" value="1"/>
</dbReference>
<keyword evidence="5" id="KW-0520">NAD</keyword>
<dbReference type="STRING" id="329046.A0A1Y2CNR4"/>
<evidence type="ECO:0000256" key="2">
    <source>
        <dbReference type="ARBA" id="ARBA00009836"/>
    </source>
</evidence>
<evidence type="ECO:0000256" key="6">
    <source>
        <dbReference type="ARBA" id="ARBA00047949"/>
    </source>
</evidence>
<accession>A0A1Y2CNR4</accession>